<evidence type="ECO:0000313" key="3">
    <source>
        <dbReference type="EMBL" id="KAK5705220.1"/>
    </source>
</evidence>
<feature type="compositionally biased region" description="Polar residues" evidence="1">
    <location>
        <begin position="1"/>
        <end position="11"/>
    </location>
</feature>
<evidence type="ECO:0000256" key="1">
    <source>
        <dbReference type="SAM" id="MobiDB-lite"/>
    </source>
</evidence>
<evidence type="ECO:0000313" key="4">
    <source>
        <dbReference type="Proteomes" id="UP001310594"/>
    </source>
</evidence>
<gene>
    <name evidence="3" type="ORF">LTR97_002337</name>
</gene>
<feature type="compositionally biased region" description="Polar residues" evidence="1">
    <location>
        <begin position="391"/>
        <end position="403"/>
    </location>
</feature>
<dbReference type="PANTHER" id="PTHR39611:SF2">
    <property type="entry name" value="HYDROXYPROLINE-RICH GLYCOPROTEIN DZ-HRGP"/>
    <property type="match status" value="1"/>
</dbReference>
<dbReference type="AlphaFoldDB" id="A0AAN8A5B9"/>
<feature type="compositionally biased region" description="Basic and acidic residues" evidence="1">
    <location>
        <begin position="333"/>
        <end position="352"/>
    </location>
</feature>
<comment type="caution">
    <text evidence="3">The sequence shown here is derived from an EMBL/GenBank/DDBJ whole genome shotgun (WGS) entry which is preliminary data.</text>
</comment>
<accession>A0AAN8A5B9</accession>
<proteinExistence type="predicted"/>
<dbReference type="Proteomes" id="UP001310594">
    <property type="component" value="Unassembled WGS sequence"/>
</dbReference>
<feature type="compositionally biased region" description="Pro residues" evidence="1">
    <location>
        <begin position="608"/>
        <end position="623"/>
    </location>
</feature>
<feature type="region of interest" description="Disordered" evidence="1">
    <location>
        <begin position="310"/>
        <end position="692"/>
    </location>
</feature>
<dbReference type="InterPro" id="IPR055936">
    <property type="entry name" value="DUF7514"/>
</dbReference>
<feature type="region of interest" description="Disordered" evidence="1">
    <location>
        <begin position="1"/>
        <end position="27"/>
    </location>
</feature>
<protein>
    <recommendedName>
        <fullName evidence="2">DUF7514 domain-containing protein</fullName>
    </recommendedName>
</protein>
<organism evidence="3 4">
    <name type="scientific">Elasticomyces elasticus</name>
    <dbReference type="NCBI Taxonomy" id="574655"/>
    <lineage>
        <taxon>Eukaryota</taxon>
        <taxon>Fungi</taxon>
        <taxon>Dikarya</taxon>
        <taxon>Ascomycota</taxon>
        <taxon>Pezizomycotina</taxon>
        <taxon>Dothideomycetes</taxon>
        <taxon>Dothideomycetidae</taxon>
        <taxon>Mycosphaerellales</taxon>
        <taxon>Teratosphaeriaceae</taxon>
        <taxon>Elasticomyces</taxon>
    </lineage>
</organism>
<feature type="compositionally biased region" description="Pro residues" evidence="1">
    <location>
        <begin position="660"/>
        <end position="669"/>
    </location>
</feature>
<sequence length="692" mass="77489">MSSTAASTPQQEHAPFDPDSHEEEVEEREAVEYWGRYMFLPDKTGTDKLKALLRGLKDVMNTQYNTDHKQSNATIDLQPDLTPEQLARFYRDLHGNYDQLFLGTPHESLAFIYKSLGCLHSLQPQSFSHSTAFTDPTVPALKTEGWIMWQTIQLLLGPDEHSQFIIEAVQKWDITDPVTGELFPKLLPRICFPEEPDPHMVAWYEGVSERLRKEAEDDERTKEVEVERADAGRLRQRPVSSAAPADEVGPAHLTDDEGSVDSRGPALAYFRNPLYRHVDGRPSIVRRGSKRPAMSPRPTMMDKVKETAATGGNVLRNIASPHLWEGRPSSRHSSRDRDGMGRRRRSLPDHRHPSGSVHHAGDPPPPSQAGPYDGGNTLSPHEQRHRRRRPSQQIDSRPSTANSGDDDDWDADESSMYASPQPHSHHHHRGGPGSHKRDSGLRHSRSHEPTPSEKEYGDYFEGYTDNQDPRNSLHAPSSGANTPLYKAEGGFGPSASPLFAARVAKRPQPPPPRLEPDRGSRMTSADPYNAAPRQAPSVRRAQVHDERPYSRSPGPTDHDRRPERRYESPRRPRFEQSPSGYDDMPPPPQPGYDNRRPPSRSFDLPNHGRPPYPPAGMPMPPPSASGSRRRSGRMSGSEFDSFSPDPSRQGRPKMTRFGPDGPPPPPQGPPRGGGRPTSGVDGRRYIDPFRRD</sequence>
<dbReference type="PANTHER" id="PTHR39611">
    <property type="entry name" value="HYDROXYPROLINE-RICH GLYCOPROTEIN DZ-HRGP-RELATED"/>
    <property type="match status" value="1"/>
</dbReference>
<name>A0AAN8A5B9_9PEZI</name>
<reference evidence="3" key="1">
    <citation type="submission" date="2023-08" db="EMBL/GenBank/DDBJ databases">
        <title>Black Yeasts Isolated from many extreme environments.</title>
        <authorList>
            <person name="Coleine C."/>
            <person name="Stajich J.E."/>
            <person name="Selbmann L."/>
        </authorList>
    </citation>
    <scope>NUCLEOTIDE SEQUENCE</scope>
    <source>
        <strain evidence="3">CCFEE 5810</strain>
    </source>
</reference>
<dbReference type="EMBL" id="JAVRQU010000003">
    <property type="protein sequence ID" value="KAK5705220.1"/>
    <property type="molecule type" value="Genomic_DNA"/>
</dbReference>
<evidence type="ECO:0000259" key="2">
    <source>
        <dbReference type="Pfam" id="PF24355"/>
    </source>
</evidence>
<feature type="domain" description="DUF7514" evidence="2">
    <location>
        <begin position="37"/>
        <end position="207"/>
    </location>
</feature>
<feature type="compositionally biased region" description="Basic and acidic residues" evidence="1">
    <location>
        <begin position="435"/>
        <end position="457"/>
    </location>
</feature>
<feature type="compositionally biased region" description="Basic and acidic residues" evidence="1">
    <location>
        <begin position="213"/>
        <end position="233"/>
    </location>
</feature>
<feature type="region of interest" description="Disordered" evidence="1">
    <location>
        <begin position="213"/>
        <end position="262"/>
    </location>
</feature>
<feature type="compositionally biased region" description="Polar residues" evidence="1">
    <location>
        <begin position="464"/>
        <end position="481"/>
    </location>
</feature>
<dbReference type="Pfam" id="PF24355">
    <property type="entry name" value="DUF7514"/>
    <property type="match status" value="1"/>
</dbReference>
<feature type="compositionally biased region" description="Basic and acidic residues" evidence="1">
    <location>
        <begin position="556"/>
        <end position="574"/>
    </location>
</feature>
<feature type="compositionally biased region" description="Acidic residues" evidence="1">
    <location>
        <begin position="404"/>
        <end position="413"/>
    </location>
</feature>
<feature type="compositionally biased region" description="Basic and acidic residues" evidence="1">
    <location>
        <begin position="681"/>
        <end position="692"/>
    </location>
</feature>